<feature type="transmembrane region" description="Helical" evidence="1">
    <location>
        <begin position="34"/>
        <end position="56"/>
    </location>
</feature>
<evidence type="ECO:0000313" key="3">
    <source>
        <dbReference type="Proteomes" id="UP000467240"/>
    </source>
</evidence>
<gene>
    <name evidence="2" type="ORF">F8O01_11560</name>
</gene>
<dbReference type="RefSeq" id="WP_158041022.1">
    <property type="nucleotide sequence ID" value="NZ_JACCFV010000001.1"/>
</dbReference>
<organism evidence="2 3">
    <name type="scientific">Pseudoclavibacter chungangensis</name>
    <dbReference type="NCBI Taxonomy" id="587635"/>
    <lineage>
        <taxon>Bacteria</taxon>
        <taxon>Bacillati</taxon>
        <taxon>Actinomycetota</taxon>
        <taxon>Actinomycetes</taxon>
        <taxon>Micrococcales</taxon>
        <taxon>Microbacteriaceae</taxon>
        <taxon>Pseudoclavibacter</taxon>
    </lineage>
</organism>
<dbReference type="Proteomes" id="UP000467240">
    <property type="component" value="Unassembled WGS sequence"/>
</dbReference>
<proteinExistence type="predicted"/>
<evidence type="ECO:0000313" key="2">
    <source>
        <dbReference type="EMBL" id="KAB1655635.1"/>
    </source>
</evidence>
<keyword evidence="3" id="KW-1185">Reference proteome</keyword>
<sequence length="59" mass="6463">MPTVPPELDHYPEFDDGDDDRPVGLLGVLRRAKVLTWLTIAGLVALSVGALSYLIVVMR</sequence>
<dbReference type="AlphaFoldDB" id="A0A7J5BS49"/>
<evidence type="ECO:0000256" key="1">
    <source>
        <dbReference type="SAM" id="Phobius"/>
    </source>
</evidence>
<accession>A0A7J5BS49</accession>
<name>A0A7J5BS49_9MICO</name>
<keyword evidence="1" id="KW-1133">Transmembrane helix</keyword>
<keyword evidence="1" id="KW-0812">Transmembrane</keyword>
<protein>
    <submittedName>
        <fullName evidence="2">Uncharacterized protein</fullName>
    </submittedName>
</protein>
<reference evidence="2 3" key="1">
    <citation type="submission" date="2019-09" db="EMBL/GenBank/DDBJ databases">
        <title>Phylogeny of genus Pseudoclavibacter and closely related genus.</title>
        <authorList>
            <person name="Li Y."/>
        </authorList>
    </citation>
    <scope>NUCLEOTIDE SEQUENCE [LARGE SCALE GENOMIC DNA]</scope>
    <source>
        <strain evidence="2 3">DSM 23821</strain>
    </source>
</reference>
<dbReference type="EMBL" id="WBJZ01000014">
    <property type="protein sequence ID" value="KAB1655635.1"/>
    <property type="molecule type" value="Genomic_DNA"/>
</dbReference>
<keyword evidence="1" id="KW-0472">Membrane</keyword>
<comment type="caution">
    <text evidence="2">The sequence shown here is derived from an EMBL/GenBank/DDBJ whole genome shotgun (WGS) entry which is preliminary data.</text>
</comment>